<proteinExistence type="predicted"/>
<name>A0A9W6M9U5_9MICO</name>
<gene>
    <name evidence="1" type="ORF">GCM10017596_26480</name>
</gene>
<dbReference type="Gene3D" id="3.40.50.2000">
    <property type="entry name" value="Glycogen Phosphorylase B"/>
    <property type="match status" value="1"/>
</dbReference>
<sequence length="389" mass="43172">MPHPRQRPRLLILSFFDISIDPRVMKQVRLFAEEYAVTTCSPGPRPHPDVEHVELDVHWARPRGRMGNAIDDLARAREWFGWSYRQTPIVQQVREKLHGRPFDAAIANDADAVGIANDLVGAARVHADLHEFFPGLPQPDNLLGERQRRYWTWLVREHCAKAASSTTVGAEIARRYGEYGLTPGVVTNATHLRDLPVRETGSPIRIVHSGNPFRDRGLGEIMTAVAQTTTDVTLDLYLMKHNEVELAAVVELAEKLGERIRVLDPVAQSELVETLNGYDVGIHVLPPTSENNSLALPNKFFDFIQARLAVIVGPSLEMARIVSEYELGVVTADFSEASIRAALDTLTIADIDRAKRAADAAAPALSSESQVGVWKRAVDQIIERQGVRA</sequence>
<dbReference type="EMBL" id="BSET01000002">
    <property type="protein sequence ID" value="GLK02933.1"/>
    <property type="molecule type" value="Genomic_DNA"/>
</dbReference>
<dbReference type="RefSeq" id="WP_204937751.1">
    <property type="nucleotide sequence ID" value="NZ_BAAAUM010000002.1"/>
</dbReference>
<keyword evidence="2" id="KW-1185">Reference proteome</keyword>
<protein>
    <recommendedName>
        <fullName evidence="3">Glycosyltransferase</fullName>
    </recommendedName>
</protein>
<reference evidence="1" key="2">
    <citation type="submission" date="2023-01" db="EMBL/GenBank/DDBJ databases">
        <authorList>
            <person name="Sun Q."/>
            <person name="Evtushenko L."/>
        </authorList>
    </citation>
    <scope>NUCLEOTIDE SEQUENCE</scope>
    <source>
        <strain evidence="1">VKM Ac-1958</strain>
    </source>
</reference>
<dbReference type="AlphaFoldDB" id="A0A9W6M9U5"/>
<dbReference type="SUPFAM" id="SSF53756">
    <property type="entry name" value="UDP-Glycosyltransferase/glycogen phosphorylase"/>
    <property type="match status" value="1"/>
</dbReference>
<evidence type="ECO:0000313" key="2">
    <source>
        <dbReference type="Proteomes" id="UP001142325"/>
    </source>
</evidence>
<accession>A0A9W6M9U5</accession>
<organism evidence="1 2">
    <name type="scientific">Microbacterium keratanolyticum</name>
    <dbReference type="NCBI Taxonomy" id="67574"/>
    <lineage>
        <taxon>Bacteria</taxon>
        <taxon>Bacillati</taxon>
        <taxon>Actinomycetota</taxon>
        <taxon>Actinomycetes</taxon>
        <taxon>Micrococcales</taxon>
        <taxon>Microbacteriaceae</taxon>
        <taxon>Microbacterium</taxon>
    </lineage>
</organism>
<evidence type="ECO:0000313" key="1">
    <source>
        <dbReference type="EMBL" id="GLK02933.1"/>
    </source>
</evidence>
<dbReference type="Proteomes" id="UP001142325">
    <property type="component" value="Unassembled WGS sequence"/>
</dbReference>
<reference evidence="1" key="1">
    <citation type="journal article" date="2014" name="Int. J. Syst. Evol. Microbiol.">
        <title>Complete genome sequence of Corynebacterium casei LMG S-19264T (=DSM 44701T), isolated from a smear-ripened cheese.</title>
        <authorList>
            <consortium name="US DOE Joint Genome Institute (JGI-PGF)"/>
            <person name="Walter F."/>
            <person name="Albersmeier A."/>
            <person name="Kalinowski J."/>
            <person name="Ruckert C."/>
        </authorList>
    </citation>
    <scope>NUCLEOTIDE SEQUENCE</scope>
    <source>
        <strain evidence="1">VKM Ac-1958</strain>
    </source>
</reference>
<comment type="caution">
    <text evidence="1">The sequence shown here is derived from an EMBL/GenBank/DDBJ whole genome shotgun (WGS) entry which is preliminary data.</text>
</comment>
<evidence type="ECO:0008006" key="3">
    <source>
        <dbReference type="Google" id="ProtNLM"/>
    </source>
</evidence>